<dbReference type="Proteomes" id="UP000190130">
    <property type="component" value="Unassembled WGS sequence"/>
</dbReference>
<keyword evidence="1" id="KW-0059">Arsenical resistance</keyword>
<evidence type="ECO:0000256" key="1">
    <source>
        <dbReference type="ARBA" id="ARBA00022849"/>
    </source>
</evidence>
<proteinExistence type="predicted"/>
<dbReference type="GO" id="GO:0046685">
    <property type="term" value="P:response to arsenic-containing substance"/>
    <property type="evidence" value="ECO:0007669"/>
    <property type="project" value="UniProtKB-KW"/>
</dbReference>
<sequence>MRLEPKVSSSDGETGSREDAAENAPSLPRKVQSVLFMCAMNAVRSPMAEALAKHFFGKSIYVQSAGARKGEPDGFALAVLDEIGIDLSRHRPKSIEELEEWEGLNFDLIISLSPEAHHKALELTRTHAAEVEYWPTVDPTLFQGSREQKLDAYREVRDGLMRRIKTRLQR</sequence>
<dbReference type="PANTHER" id="PTHR43428">
    <property type="entry name" value="ARSENATE REDUCTASE"/>
    <property type="match status" value="1"/>
</dbReference>
<dbReference type="EMBL" id="FUYX01000004">
    <property type="protein sequence ID" value="SKB70128.1"/>
    <property type="molecule type" value="Genomic_DNA"/>
</dbReference>
<reference evidence="4 5" key="1">
    <citation type="submission" date="2017-02" db="EMBL/GenBank/DDBJ databases">
        <authorList>
            <person name="Peterson S.W."/>
        </authorList>
    </citation>
    <scope>NUCLEOTIDE SEQUENCE [LARGE SCALE GENOMIC DNA]</scope>
    <source>
        <strain evidence="4 5">DSM 9653</strain>
    </source>
</reference>
<dbReference type="CDD" id="cd16345">
    <property type="entry name" value="LMWP_ArsC"/>
    <property type="match status" value="1"/>
</dbReference>
<dbReference type="SUPFAM" id="SSF52788">
    <property type="entry name" value="Phosphotyrosine protein phosphatases I"/>
    <property type="match status" value="1"/>
</dbReference>
<accession>A0A1T5DEF3</accession>
<dbReference type="PANTHER" id="PTHR43428:SF1">
    <property type="entry name" value="ARSENATE REDUCTASE"/>
    <property type="match status" value="1"/>
</dbReference>
<dbReference type="Gene3D" id="3.40.50.2300">
    <property type="match status" value="1"/>
</dbReference>
<dbReference type="InterPro" id="IPR023485">
    <property type="entry name" value="Ptyr_pPase"/>
</dbReference>
<organism evidence="4 5">
    <name type="scientific">Bosea thiooxidans</name>
    <dbReference type="NCBI Taxonomy" id="53254"/>
    <lineage>
        <taxon>Bacteria</taxon>
        <taxon>Pseudomonadati</taxon>
        <taxon>Pseudomonadota</taxon>
        <taxon>Alphaproteobacteria</taxon>
        <taxon>Hyphomicrobiales</taxon>
        <taxon>Boseaceae</taxon>
        <taxon>Bosea</taxon>
    </lineage>
</organism>
<dbReference type="InterPro" id="IPR036196">
    <property type="entry name" value="Ptyr_pPase_sf"/>
</dbReference>
<dbReference type="Pfam" id="PF01451">
    <property type="entry name" value="LMWPc"/>
    <property type="match status" value="1"/>
</dbReference>
<evidence type="ECO:0000313" key="5">
    <source>
        <dbReference type="Proteomes" id="UP000190130"/>
    </source>
</evidence>
<protein>
    <submittedName>
        <fullName evidence="4">Protein-tyrosine-phosphatase</fullName>
    </submittedName>
</protein>
<dbReference type="AlphaFoldDB" id="A0A1T5DEF3"/>
<name>A0A1T5DEF3_9HYPH</name>
<feature type="region of interest" description="Disordered" evidence="2">
    <location>
        <begin position="1"/>
        <end position="26"/>
    </location>
</feature>
<dbReference type="SMART" id="SM00226">
    <property type="entry name" value="LMWPc"/>
    <property type="match status" value="1"/>
</dbReference>
<evidence type="ECO:0000259" key="3">
    <source>
        <dbReference type="SMART" id="SM00226"/>
    </source>
</evidence>
<evidence type="ECO:0000256" key="2">
    <source>
        <dbReference type="SAM" id="MobiDB-lite"/>
    </source>
</evidence>
<evidence type="ECO:0000313" key="4">
    <source>
        <dbReference type="EMBL" id="SKB70128.1"/>
    </source>
</evidence>
<feature type="domain" description="Phosphotyrosine protein phosphatase I" evidence="3">
    <location>
        <begin position="32"/>
        <end position="170"/>
    </location>
</feature>
<dbReference type="OrthoDB" id="9799372at2"/>
<gene>
    <name evidence="4" type="ORF">SAMN05660750_01964</name>
</gene>